<dbReference type="PROSITE" id="PS50109">
    <property type="entry name" value="HIS_KIN"/>
    <property type="match status" value="1"/>
</dbReference>
<evidence type="ECO:0000256" key="4">
    <source>
        <dbReference type="ARBA" id="ARBA00012438"/>
    </source>
</evidence>
<feature type="transmembrane region" description="Helical" evidence="13">
    <location>
        <begin position="275"/>
        <end position="295"/>
    </location>
</feature>
<dbReference type="Proteomes" id="UP001589896">
    <property type="component" value="Unassembled WGS sequence"/>
</dbReference>
<evidence type="ECO:0000256" key="10">
    <source>
        <dbReference type="ARBA" id="ARBA00023136"/>
    </source>
</evidence>
<evidence type="ECO:0000259" key="14">
    <source>
        <dbReference type="PROSITE" id="PS50109"/>
    </source>
</evidence>
<feature type="domain" description="Response regulatory" evidence="15">
    <location>
        <begin position="997"/>
        <end position="1111"/>
    </location>
</feature>
<dbReference type="Gene3D" id="3.30.450.20">
    <property type="entry name" value="PAS domain"/>
    <property type="match status" value="1"/>
</dbReference>
<comment type="subcellular location">
    <subcellularLocation>
        <location evidence="2">Membrane</location>
        <topology evidence="2">Multi-pass membrane protein</topology>
    </subcellularLocation>
</comment>
<accession>A0ABV6RKV6</accession>
<dbReference type="Pfam" id="PF12860">
    <property type="entry name" value="PAS_7"/>
    <property type="match status" value="1"/>
</dbReference>
<evidence type="ECO:0000256" key="9">
    <source>
        <dbReference type="ARBA" id="ARBA00022989"/>
    </source>
</evidence>
<dbReference type="CDD" id="cd00075">
    <property type="entry name" value="HATPase"/>
    <property type="match status" value="1"/>
</dbReference>
<reference evidence="17 18" key="1">
    <citation type="submission" date="2024-09" db="EMBL/GenBank/DDBJ databases">
        <authorList>
            <person name="Sun Q."/>
            <person name="Mori K."/>
        </authorList>
    </citation>
    <scope>NUCLEOTIDE SEQUENCE [LARGE SCALE GENOMIC DNA]</scope>
    <source>
        <strain evidence="17 18">KCTC 23076</strain>
    </source>
</reference>
<dbReference type="Gene3D" id="3.30.565.10">
    <property type="entry name" value="Histidine kinase-like ATPase, C-terminal domain"/>
    <property type="match status" value="1"/>
</dbReference>
<dbReference type="SMART" id="SM00387">
    <property type="entry name" value="HATPase_c"/>
    <property type="match status" value="1"/>
</dbReference>
<dbReference type="Gene3D" id="3.40.50.2300">
    <property type="match status" value="1"/>
</dbReference>
<dbReference type="InterPro" id="IPR003661">
    <property type="entry name" value="HisK_dim/P_dom"/>
</dbReference>
<dbReference type="PROSITE" id="PS50110">
    <property type="entry name" value="RESPONSE_REGULATORY"/>
    <property type="match status" value="1"/>
</dbReference>
<feature type="transmembrane region" description="Helical" evidence="13">
    <location>
        <begin position="490"/>
        <end position="512"/>
    </location>
</feature>
<dbReference type="PROSITE" id="PS50283">
    <property type="entry name" value="NA_SOLUT_SYMP_3"/>
    <property type="match status" value="1"/>
</dbReference>
<evidence type="ECO:0000259" key="15">
    <source>
        <dbReference type="PROSITE" id="PS50110"/>
    </source>
</evidence>
<evidence type="ECO:0000256" key="12">
    <source>
        <dbReference type="SAM" id="Coils"/>
    </source>
</evidence>
<dbReference type="InterPro" id="IPR000014">
    <property type="entry name" value="PAS"/>
</dbReference>
<dbReference type="Pfam" id="PF00512">
    <property type="entry name" value="HisKA"/>
    <property type="match status" value="1"/>
</dbReference>
<dbReference type="Pfam" id="PF02518">
    <property type="entry name" value="HATPase_c"/>
    <property type="match status" value="1"/>
</dbReference>
<feature type="domain" description="Histidine kinase" evidence="14">
    <location>
        <begin position="767"/>
        <end position="977"/>
    </location>
</feature>
<keyword evidence="18" id="KW-1185">Reference proteome</keyword>
<dbReference type="PRINTS" id="PR00344">
    <property type="entry name" value="BCTRLSENSOR"/>
</dbReference>
<keyword evidence="9 13" id="KW-1133">Transmembrane helix</keyword>
<dbReference type="InterPro" id="IPR011006">
    <property type="entry name" value="CheY-like_superfamily"/>
</dbReference>
<evidence type="ECO:0000256" key="1">
    <source>
        <dbReference type="ARBA" id="ARBA00000085"/>
    </source>
</evidence>
<comment type="caution">
    <text evidence="17">The sequence shown here is derived from an EMBL/GenBank/DDBJ whole genome shotgun (WGS) entry which is preliminary data.</text>
</comment>
<protein>
    <recommendedName>
        <fullName evidence="4">histidine kinase</fullName>
        <ecNumber evidence="4">2.7.13.3</ecNumber>
    </recommendedName>
</protein>
<evidence type="ECO:0000256" key="5">
    <source>
        <dbReference type="ARBA" id="ARBA00022553"/>
    </source>
</evidence>
<dbReference type="SMART" id="SM00448">
    <property type="entry name" value="REC"/>
    <property type="match status" value="1"/>
</dbReference>
<feature type="transmembrane region" description="Helical" evidence="13">
    <location>
        <begin position="322"/>
        <end position="355"/>
    </location>
</feature>
<dbReference type="SUPFAM" id="SSF52172">
    <property type="entry name" value="CheY-like"/>
    <property type="match status" value="1"/>
</dbReference>
<dbReference type="InterPro" id="IPR036097">
    <property type="entry name" value="HisK_dim/P_sf"/>
</dbReference>
<dbReference type="PROSITE" id="PS50112">
    <property type="entry name" value="PAS"/>
    <property type="match status" value="1"/>
</dbReference>
<organism evidence="17 18">
    <name type="scientific">Lysobacter korlensis</name>
    <dbReference type="NCBI Taxonomy" id="553636"/>
    <lineage>
        <taxon>Bacteria</taxon>
        <taxon>Pseudomonadati</taxon>
        <taxon>Pseudomonadota</taxon>
        <taxon>Gammaproteobacteria</taxon>
        <taxon>Lysobacterales</taxon>
        <taxon>Lysobacteraceae</taxon>
        <taxon>Lysobacter</taxon>
    </lineage>
</organism>
<feature type="domain" description="PAS" evidence="16">
    <location>
        <begin position="606"/>
        <end position="646"/>
    </location>
</feature>
<dbReference type="Gene3D" id="1.10.287.130">
    <property type="match status" value="1"/>
</dbReference>
<dbReference type="InterPro" id="IPR003594">
    <property type="entry name" value="HATPase_dom"/>
</dbReference>
<dbReference type="InterPro" id="IPR004358">
    <property type="entry name" value="Sig_transdc_His_kin-like_C"/>
</dbReference>
<dbReference type="SMART" id="SM00091">
    <property type="entry name" value="PAS"/>
    <property type="match status" value="1"/>
</dbReference>
<sequence>MSWGGSVLSVGVVVLAALLWLGVLFGVALHAERRPGLLARHWPYVYGLSLAVYCTSWTFYGTVTQAARYGWPLPPTFVGTIVLYAFAAAAMTRLVRLARESGATSLADLIATRLGKDTWIAGTVTAVAALGLIPYIALQLKAVAMSYAMLTGTANDAAPELWRDGALYVALAMALFAMLFGTRRVSASEHNRGLVLAVAFESLFKLAAMLALGVFVVFGLDLPAAAVAEPSARPDADGFMPLVLLGVLAMFTLPHQFHVGVVECRDEKHLRTARWLFPLYLLLIAAPLLPLAHAGDALLADSGLSPDLYVLALPLSQGQQGLALFGFLGGLSAATGMVVVSTLTLSLMIGNHWLAPGLVRGAWSRPSGGDLRGSVLLLRRVGIVAIMLCAWGYNRLIGDNAALADVGAVSFSALATLAPALGFAVWRPGTPPRAVTAGIVAGFAVWCWALLLPLVAQARGVPPAWLEHGFAGIGWLAPDSLFGLTGWSRLGRAVASSLFVGAATTFVVAGWLPGHRREERGFDLRTLRNAGRRFLPEERLDELLGDAPASGPVPAPVQARVEHELATVLGSASARLLLDAAHRQAGADLDTVAAIVGEASQALRFNQRVLEAALENMSQGISVVDAQLRLVAWNRRYVELFGFPPELVRVGQPISVLSEWALQRMPHQGATREALERRLAHMRAGTPHLSERVLPDGTIVEIRGNPMPGGGFVATFTDVTEFRRAEAALILSNETLEQRVTERTTLLEHAKREAERANDAKSRFLAAIGHDLLQPLHAAHLFTDALSQQLSEPAQRELAAQTRGALESTTNLLGGLLDMSRLEAGGLAPQPRDFPLAEVLDPLASEFRALAAERGLEFCYLRSRAWIHSDPQLLRRVLQNFLANAVRYTVHGRVVLGVRRLPRSVRVEVHDTGPGIPIDQQRVIFEEFRRGDGVGGQGLGLGLAIADRMAQLLQAPLTLRSRPGQGTAFGIEVPCAIAQVRIALPEADTRVRLPGTNVLILDNEPVALAALQRLLEGWGCRVTAARSRADAIAALSVSPADVWLFDYHLDNDDTGVEVHRALSTSFGPRPAVILSADHTADVRRTVHEAGLPLLMKPLKPLALKSVLDRVLAARSVPASPAAETGVELGEA</sequence>
<dbReference type="InterPro" id="IPR001789">
    <property type="entry name" value="Sig_transdc_resp-reg_receiver"/>
</dbReference>
<feature type="transmembrane region" description="Helical" evidence="13">
    <location>
        <begin position="238"/>
        <end position="254"/>
    </location>
</feature>
<dbReference type="SMART" id="SM00388">
    <property type="entry name" value="HisKA"/>
    <property type="match status" value="1"/>
</dbReference>
<comment type="catalytic activity">
    <reaction evidence="1">
        <text>ATP + protein L-histidine = ADP + protein N-phospho-L-histidine.</text>
        <dbReference type="EC" id="2.7.13.3"/>
    </reaction>
</comment>
<feature type="transmembrane region" description="Helical" evidence="13">
    <location>
        <begin position="406"/>
        <end position="426"/>
    </location>
</feature>
<evidence type="ECO:0000256" key="6">
    <source>
        <dbReference type="ARBA" id="ARBA00022679"/>
    </source>
</evidence>
<dbReference type="SUPFAM" id="SSF55785">
    <property type="entry name" value="PYP-like sensor domain (PAS domain)"/>
    <property type="match status" value="1"/>
</dbReference>
<feature type="coiled-coil region" evidence="12">
    <location>
        <begin position="733"/>
        <end position="767"/>
    </location>
</feature>
<dbReference type="InterPro" id="IPR035965">
    <property type="entry name" value="PAS-like_dom_sf"/>
</dbReference>
<keyword evidence="8" id="KW-0418">Kinase</keyword>
<dbReference type="InterPro" id="IPR038377">
    <property type="entry name" value="Na/Glc_symporter_sf"/>
</dbReference>
<feature type="transmembrane region" description="Helical" evidence="13">
    <location>
        <begin position="438"/>
        <end position="456"/>
    </location>
</feature>
<feature type="transmembrane region" description="Helical" evidence="13">
    <location>
        <begin position="165"/>
        <end position="182"/>
    </location>
</feature>
<feature type="modified residue" description="4-aspartylphosphate" evidence="11">
    <location>
        <position position="1046"/>
    </location>
</feature>
<dbReference type="Pfam" id="PF00072">
    <property type="entry name" value="Response_reg"/>
    <property type="match status" value="1"/>
</dbReference>
<evidence type="ECO:0000256" key="11">
    <source>
        <dbReference type="PROSITE-ProRule" id="PRU00169"/>
    </source>
</evidence>
<evidence type="ECO:0000256" key="8">
    <source>
        <dbReference type="ARBA" id="ARBA00022777"/>
    </source>
</evidence>
<dbReference type="EC" id="2.7.13.3" evidence="4"/>
<evidence type="ECO:0000256" key="7">
    <source>
        <dbReference type="ARBA" id="ARBA00022692"/>
    </source>
</evidence>
<name>A0ABV6RKV6_9GAMM</name>
<evidence type="ECO:0000256" key="13">
    <source>
        <dbReference type="SAM" id="Phobius"/>
    </source>
</evidence>
<dbReference type="RefSeq" id="WP_386666360.1">
    <property type="nucleotide sequence ID" value="NZ_JBHLTG010000001.1"/>
</dbReference>
<dbReference type="CDD" id="cd00082">
    <property type="entry name" value="HisKA"/>
    <property type="match status" value="1"/>
</dbReference>
<dbReference type="InterPro" id="IPR001734">
    <property type="entry name" value="Na/solute_symporter"/>
</dbReference>
<evidence type="ECO:0000256" key="2">
    <source>
        <dbReference type="ARBA" id="ARBA00004141"/>
    </source>
</evidence>
<keyword evidence="12" id="KW-0175">Coiled coil</keyword>
<dbReference type="PANTHER" id="PTHR43047:SF9">
    <property type="entry name" value="HISTIDINE KINASE"/>
    <property type="match status" value="1"/>
</dbReference>
<evidence type="ECO:0000256" key="3">
    <source>
        <dbReference type="ARBA" id="ARBA00006434"/>
    </source>
</evidence>
<gene>
    <name evidence="17" type="ORF">ACFFGH_07140</name>
</gene>
<feature type="transmembrane region" description="Helical" evidence="13">
    <location>
        <begin position="41"/>
        <end position="60"/>
    </location>
</feature>
<dbReference type="EMBL" id="JBHLTG010000001">
    <property type="protein sequence ID" value="MFC0677617.1"/>
    <property type="molecule type" value="Genomic_DNA"/>
</dbReference>
<evidence type="ECO:0000313" key="17">
    <source>
        <dbReference type="EMBL" id="MFC0677617.1"/>
    </source>
</evidence>
<dbReference type="SUPFAM" id="SSF55874">
    <property type="entry name" value="ATPase domain of HSP90 chaperone/DNA topoisomerase II/histidine kinase"/>
    <property type="match status" value="1"/>
</dbReference>
<dbReference type="InterPro" id="IPR005467">
    <property type="entry name" value="His_kinase_dom"/>
</dbReference>
<feature type="transmembrane region" description="Helical" evidence="13">
    <location>
        <begin position="119"/>
        <end position="138"/>
    </location>
</feature>
<keyword evidence="6" id="KW-0808">Transferase</keyword>
<dbReference type="SUPFAM" id="SSF47384">
    <property type="entry name" value="Homodimeric domain of signal transducing histidine kinase"/>
    <property type="match status" value="1"/>
</dbReference>
<keyword evidence="10 13" id="KW-0472">Membrane</keyword>
<feature type="transmembrane region" description="Helical" evidence="13">
    <location>
        <begin position="80"/>
        <end position="98"/>
    </location>
</feature>
<dbReference type="CDD" id="cd00156">
    <property type="entry name" value="REC"/>
    <property type="match status" value="1"/>
</dbReference>
<dbReference type="PANTHER" id="PTHR43047">
    <property type="entry name" value="TWO-COMPONENT HISTIDINE PROTEIN KINASE"/>
    <property type="match status" value="1"/>
</dbReference>
<feature type="transmembrane region" description="Helical" evidence="13">
    <location>
        <begin position="376"/>
        <end position="394"/>
    </location>
</feature>
<keyword evidence="5 11" id="KW-0597">Phosphoprotein</keyword>
<comment type="similarity">
    <text evidence="3">Belongs to the sodium:solute symporter (SSF) (TC 2.A.21) family.</text>
</comment>
<feature type="transmembrane region" description="Helical" evidence="13">
    <location>
        <begin position="6"/>
        <end position="29"/>
    </location>
</feature>
<evidence type="ECO:0000259" key="16">
    <source>
        <dbReference type="PROSITE" id="PS50112"/>
    </source>
</evidence>
<feature type="transmembrane region" description="Helical" evidence="13">
    <location>
        <begin position="194"/>
        <end position="218"/>
    </location>
</feature>
<evidence type="ECO:0000313" key="18">
    <source>
        <dbReference type="Proteomes" id="UP001589896"/>
    </source>
</evidence>
<dbReference type="Gene3D" id="1.20.1730.10">
    <property type="entry name" value="Sodium/glucose cotransporter"/>
    <property type="match status" value="1"/>
</dbReference>
<keyword evidence="7 13" id="KW-0812">Transmembrane</keyword>
<dbReference type="CDD" id="cd00130">
    <property type="entry name" value="PAS"/>
    <property type="match status" value="1"/>
</dbReference>
<proteinExistence type="inferred from homology"/>
<dbReference type="InterPro" id="IPR036890">
    <property type="entry name" value="HATPase_C_sf"/>
</dbReference>
<dbReference type="NCBIfam" id="TIGR00229">
    <property type="entry name" value="sensory_box"/>
    <property type="match status" value="1"/>
</dbReference>